<dbReference type="GO" id="GO:0016740">
    <property type="term" value="F:transferase activity"/>
    <property type="evidence" value="ECO:0007669"/>
    <property type="project" value="UniProtKB-KW"/>
</dbReference>
<keyword evidence="2" id="KW-0808">Transferase</keyword>
<organism evidence="2 3">
    <name type="scientific">Caulobacter mirabilis</name>
    <dbReference type="NCBI Taxonomy" id="69666"/>
    <lineage>
        <taxon>Bacteria</taxon>
        <taxon>Pseudomonadati</taxon>
        <taxon>Pseudomonadota</taxon>
        <taxon>Alphaproteobacteria</taxon>
        <taxon>Caulobacterales</taxon>
        <taxon>Caulobacteraceae</taxon>
        <taxon>Caulobacter</taxon>
    </lineage>
</organism>
<dbReference type="InterPro" id="IPR011009">
    <property type="entry name" value="Kinase-like_dom_sf"/>
</dbReference>
<dbReference type="KEGG" id="cmb:CSW64_08130"/>
<dbReference type="SUPFAM" id="SSF56112">
    <property type="entry name" value="Protein kinase-like (PK-like)"/>
    <property type="match status" value="1"/>
</dbReference>
<keyword evidence="3" id="KW-1185">Reference proteome</keyword>
<gene>
    <name evidence="2" type="ORF">CSW64_08130</name>
</gene>
<name>A0A2D2AWJ4_9CAUL</name>
<evidence type="ECO:0000313" key="3">
    <source>
        <dbReference type="Proteomes" id="UP000228945"/>
    </source>
</evidence>
<dbReference type="OrthoDB" id="1491115at2"/>
<protein>
    <submittedName>
        <fullName evidence="2">Phosphotransferase</fullName>
    </submittedName>
</protein>
<dbReference type="Gene3D" id="3.30.200.20">
    <property type="entry name" value="Phosphorylase Kinase, domain 1"/>
    <property type="match status" value="1"/>
</dbReference>
<dbReference type="CDD" id="cd05155">
    <property type="entry name" value="APH_ChoK_like_1"/>
    <property type="match status" value="1"/>
</dbReference>
<dbReference type="Pfam" id="PF01636">
    <property type="entry name" value="APH"/>
    <property type="match status" value="1"/>
</dbReference>
<feature type="domain" description="Aminoglycoside phosphotransferase" evidence="1">
    <location>
        <begin position="19"/>
        <end position="246"/>
    </location>
</feature>
<sequence length="279" mass="29415">MLAAQHPRWAGLPLTPVASAGTDNALFRLGDDLVVRLPKEARAASQGVKEQAWLPRLSTQLPLAIPAPVATGAPGAGFPWGWSVCRWLDGRDAWTTPPDDPIHTGEALGAFVAALQRIDAAGGPASGEQNSWRGVPLRILDRTARRSIAGIADLLDAERLTAIWAAALAAPRHAGPPTWIHGDLHPGNLLVGDGRLTAVIDFGLLGVGDPAADLMAAWSVVPAEGRQAFRAAVEPDAAAWTRARGWAVYAGAVALSYYRERNPTLAAISRRTLEAVLAD</sequence>
<reference evidence="2 3" key="1">
    <citation type="submission" date="2017-10" db="EMBL/GenBank/DDBJ databases">
        <title>Genome sequence of Caulobacter mirabilis FWC38.</title>
        <authorList>
            <person name="Fiebig A."/>
            <person name="Crosson S."/>
        </authorList>
    </citation>
    <scope>NUCLEOTIDE SEQUENCE [LARGE SCALE GENOMIC DNA]</scope>
    <source>
        <strain evidence="2 3">FWC 38</strain>
    </source>
</reference>
<evidence type="ECO:0000313" key="2">
    <source>
        <dbReference type="EMBL" id="ATQ42382.1"/>
    </source>
</evidence>
<dbReference type="InterPro" id="IPR051678">
    <property type="entry name" value="AGP_Transferase"/>
</dbReference>
<dbReference type="Gene3D" id="3.90.1200.10">
    <property type="match status" value="1"/>
</dbReference>
<dbReference type="PANTHER" id="PTHR21310:SF42">
    <property type="entry name" value="BIFUNCTIONAL AAC_APH"/>
    <property type="match status" value="1"/>
</dbReference>
<dbReference type="Proteomes" id="UP000228945">
    <property type="component" value="Chromosome"/>
</dbReference>
<dbReference type="RefSeq" id="WP_099621639.1">
    <property type="nucleotide sequence ID" value="NZ_CP024201.1"/>
</dbReference>
<evidence type="ECO:0000259" key="1">
    <source>
        <dbReference type="Pfam" id="PF01636"/>
    </source>
</evidence>
<proteinExistence type="predicted"/>
<dbReference type="AlphaFoldDB" id="A0A2D2AWJ4"/>
<dbReference type="EMBL" id="CP024201">
    <property type="protein sequence ID" value="ATQ42382.1"/>
    <property type="molecule type" value="Genomic_DNA"/>
</dbReference>
<dbReference type="PANTHER" id="PTHR21310">
    <property type="entry name" value="AMINOGLYCOSIDE PHOSPHOTRANSFERASE-RELATED-RELATED"/>
    <property type="match status" value="1"/>
</dbReference>
<accession>A0A2D2AWJ4</accession>
<dbReference type="InterPro" id="IPR002575">
    <property type="entry name" value="Aminoglycoside_PTrfase"/>
</dbReference>